<dbReference type="OrthoDB" id="1452256at2"/>
<proteinExistence type="predicted"/>
<dbReference type="InterPro" id="IPR032710">
    <property type="entry name" value="NTF2-like_dom_sf"/>
</dbReference>
<comment type="caution">
    <text evidence="1">The sequence shown here is derived from an EMBL/GenBank/DDBJ whole genome shotgun (WGS) entry which is preliminary data.</text>
</comment>
<gene>
    <name evidence="1" type="ORF">F6464_01940</name>
</gene>
<dbReference type="EMBL" id="WAEM01000001">
    <property type="protein sequence ID" value="KAB1157869.1"/>
    <property type="molecule type" value="Genomic_DNA"/>
</dbReference>
<dbReference type="SUPFAM" id="SSF54427">
    <property type="entry name" value="NTF2-like"/>
    <property type="match status" value="1"/>
</dbReference>
<dbReference type="RefSeq" id="WP_151106062.1">
    <property type="nucleotide sequence ID" value="NZ_WAEM01000001.1"/>
</dbReference>
<keyword evidence="2" id="KW-1185">Reference proteome</keyword>
<name>A0A7J5ALL6_9FLAO</name>
<organism evidence="1 2">
    <name type="scientific">Flavobacterium luteum</name>
    <dbReference type="NCBI Taxonomy" id="2026654"/>
    <lineage>
        <taxon>Bacteria</taxon>
        <taxon>Pseudomonadati</taxon>
        <taxon>Bacteroidota</taxon>
        <taxon>Flavobacteriia</taxon>
        <taxon>Flavobacteriales</taxon>
        <taxon>Flavobacteriaceae</taxon>
        <taxon>Flavobacterium</taxon>
    </lineage>
</organism>
<evidence type="ECO:0000313" key="2">
    <source>
        <dbReference type="Proteomes" id="UP000490922"/>
    </source>
</evidence>
<evidence type="ECO:0000313" key="1">
    <source>
        <dbReference type="EMBL" id="KAB1157869.1"/>
    </source>
</evidence>
<accession>A0A7J5ALL6</accession>
<dbReference type="Gene3D" id="3.10.450.50">
    <property type="match status" value="1"/>
</dbReference>
<sequence length="120" mass="13949">MSAKQIVQDFYKSDALINATVLDIYLHPEVILEWNSTKGFIKMDRKGLLDIATALSKAYIRSKVSISHILEEGNLVSVRYSHYIKTIENPREEMLLAHFIVIWEIKDDKLYRGYQMSQLS</sequence>
<reference evidence="1 2" key="1">
    <citation type="submission" date="2019-09" db="EMBL/GenBank/DDBJ databases">
        <title>Flavobacterium sp. nov., isolated from glacier ice.</title>
        <authorList>
            <person name="Liu Q."/>
        </authorList>
    </citation>
    <scope>NUCLEOTIDE SEQUENCE [LARGE SCALE GENOMIC DNA]</scope>
    <source>
        <strain evidence="1 2">NBRC 112527</strain>
    </source>
</reference>
<dbReference type="AlphaFoldDB" id="A0A7J5ALL6"/>
<protein>
    <submittedName>
        <fullName evidence="1">Nuclear transport factor 2 family protein</fullName>
    </submittedName>
</protein>
<dbReference type="Proteomes" id="UP000490922">
    <property type="component" value="Unassembled WGS sequence"/>
</dbReference>